<dbReference type="Gene3D" id="3.20.20.190">
    <property type="entry name" value="Phosphatidylinositol (PI) phosphodiesterase"/>
    <property type="match status" value="1"/>
</dbReference>
<name>X0ZBF5_9ZZZZ</name>
<dbReference type="AlphaFoldDB" id="X0ZBF5"/>
<accession>X0ZBF5</accession>
<feature type="non-terminal residue" evidence="1">
    <location>
        <position position="1"/>
    </location>
</feature>
<comment type="caution">
    <text evidence="1">The sequence shown here is derived from an EMBL/GenBank/DDBJ whole genome shotgun (WGS) entry which is preliminary data.</text>
</comment>
<dbReference type="GO" id="GO:0006629">
    <property type="term" value="P:lipid metabolic process"/>
    <property type="evidence" value="ECO:0007669"/>
    <property type="project" value="InterPro"/>
</dbReference>
<evidence type="ECO:0000313" key="1">
    <source>
        <dbReference type="EMBL" id="GAG55582.1"/>
    </source>
</evidence>
<sequence>ILRLETALESSRRLGVGVMLDLKVGQDSREFLEVIDQLLVEHELHDSVISLSGGTAARRYLKHVRFTPTDEEMRSLRTGETLDLSHRFWFGLPNQLQPGDVGKLKSAGALIIPAINTFRYPESRHFEIAEDDIKRLTQEGVDGFQIDSIYFPLVGNDE</sequence>
<protein>
    <recommendedName>
        <fullName evidence="2">Amidohydrolase-related domain-containing protein</fullName>
    </recommendedName>
</protein>
<organism evidence="1">
    <name type="scientific">marine sediment metagenome</name>
    <dbReference type="NCBI Taxonomy" id="412755"/>
    <lineage>
        <taxon>unclassified sequences</taxon>
        <taxon>metagenomes</taxon>
        <taxon>ecological metagenomes</taxon>
    </lineage>
</organism>
<dbReference type="InterPro" id="IPR017946">
    <property type="entry name" value="PLC-like_Pdiesterase_TIM-brl"/>
</dbReference>
<proteinExistence type="predicted"/>
<dbReference type="EMBL" id="BART01003349">
    <property type="protein sequence ID" value="GAG55582.1"/>
    <property type="molecule type" value="Genomic_DNA"/>
</dbReference>
<gene>
    <name evidence="1" type="ORF">S01H4_09328</name>
</gene>
<reference evidence="1" key="1">
    <citation type="journal article" date="2014" name="Front. Microbiol.">
        <title>High frequency of phylogenetically diverse reductive dehalogenase-homologous genes in deep subseafloor sedimentary metagenomes.</title>
        <authorList>
            <person name="Kawai M."/>
            <person name="Futagami T."/>
            <person name="Toyoda A."/>
            <person name="Takaki Y."/>
            <person name="Nishi S."/>
            <person name="Hori S."/>
            <person name="Arai W."/>
            <person name="Tsubouchi T."/>
            <person name="Morono Y."/>
            <person name="Uchiyama I."/>
            <person name="Ito T."/>
            <person name="Fujiyama A."/>
            <person name="Inagaki F."/>
            <person name="Takami H."/>
        </authorList>
    </citation>
    <scope>NUCLEOTIDE SEQUENCE</scope>
    <source>
        <strain evidence="1">Expedition CK06-06</strain>
    </source>
</reference>
<evidence type="ECO:0008006" key="2">
    <source>
        <dbReference type="Google" id="ProtNLM"/>
    </source>
</evidence>
<dbReference type="GO" id="GO:0008081">
    <property type="term" value="F:phosphoric diester hydrolase activity"/>
    <property type="evidence" value="ECO:0007669"/>
    <property type="project" value="InterPro"/>
</dbReference>